<dbReference type="EMBL" id="KK914352">
    <property type="protein sequence ID" value="KDP39403.1"/>
    <property type="molecule type" value="Genomic_DNA"/>
</dbReference>
<dbReference type="Proteomes" id="UP000027138">
    <property type="component" value="Unassembled WGS sequence"/>
</dbReference>
<proteinExistence type="predicted"/>
<dbReference type="AlphaFoldDB" id="A0A067KWN8"/>
<accession>A0A067KWN8</accession>
<evidence type="ECO:0008006" key="3">
    <source>
        <dbReference type="Google" id="ProtNLM"/>
    </source>
</evidence>
<gene>
    <name evidence="1" type="ORF">JCGZ_03685</name>
</gene>
<evidence type="ECO:0000313" key="2">
    <source>
        <dbReference type="Proteomes" id="UP000027138"/>
    </source>
</evidence>
<name>A0A067KWN8_JATCU</name>
<reference evidence="1 2" key="1">
    <citation type="journal article" date="2014" name="PLoS ONE">
        <title>Global Analysis of Gene Expression Profiles in Physic Nut (Jatropha curcas L.) Seedlings Exposed to Salt Stress.</title>
        <authorList>
            <person name="Zhang L."/>
            <person name="Zhang C."/>
            <person name="Wu P."/>
            <person name="Chen Y."/>
            <person name="Li M."/>
            <person name="Jiang H."/>
            <person name="Wu G."/>
        </authorList>
    </citation>
    <scope>NUCLEOTIDE SEQUENCE [LARGE SCALE GENOMIC DNA]</scope>
    <source>
        <strain evidence="2">cv. GZQX0401</strain>
        <tissue evidence="1">Young leaves</tissue>
    </source>
</reference>
<protein>
    <recommendedName>
        <fullName evidence="3">Aminotransferase-like plant mobile domain-containing protein</fullName>
    </recommendedName>
</protein>
<evidence type="ECO:0000313" key="1">
    <source>
        <dbReference type="EMBL" id="KDP39403.1"/>
    </source>
</evidence>
<sequence length="237" mass="27014">MEISLNEVDLMADADSHASMTGIFAHACIRLWDPEAHVFQFRAMMEEMCPLFEEFCAIIGCDPNAPLVKHKDPGFGDLRLCPMVRQMEDMSCIGGIVLAETIRSLDRAALGFDDWTKGSITQVWLRAYLQVVTAPTSLPYNPSQYRMRRILITHPSTDIWTSWLVELGPNEILWFISWYNVTCFIQVSFRHSRVYLLGLTHCTWYYASRVLRQMGIDQTVPIMDDISADLAITPGVT</sequence>
<keyword evidence="2" id="KW-1185">Reference proteome</keyword>
<organism evidence="1 2">
    <name type="scientific">Jatropha curcas</name>
    <name type="common">Barbados nut</name>
    <dbReference type="NCBI Taxonomy" id="180498"/>
    <lineage>
        <taxon>Eukaryota</taxon>
        <taxon>Viridiplantae</taxon>
        <taxon>Streptophyta</taxon>
        <taxon>Embryophyta</taxon>
        <taxon>Tracheophyta</taxon>
        <taxon>Spermatophyta</taxon>
        <taxon>Magnoliopsida</taxon>
        <taxon>eudicotyledons</taxon>
        <taxon>Gunneridae</taxon>
        <taxon>Pentapetalae</taxon>
        <taxon>rosids</taxon>
        <taxon>fabids</taxon>
        <taxon>Malpighiales</taxon>
        <taxon>Euphorbiaceae</taxon>
        <taxon>Crotonoideae</taxon>
        <taxon>Jatropheae</taxon>
        <taxon>Jatropha</taxon>
    </lineage>
</organism>